<reference evidence="12" key="1">
    <citation type="journal article" date="2019" name="Int. J. Syst. Evol. Microbiol.">
        <title>The Global Catalogue of Microorganisms (GCM) 10K type strain sequencing project: providing services to taxonomists for standard genome sequencing and annotation.</title>
        <authorList>
            <consortium name="The Broad Institute Genomics Platform"/>
            <consortium name="The Broad Institute Genome Sequencing Center for Infectious Disease"/>
            <person name="Wu L."/>
            <person name="Ma J."/>
        </authorList>
    </citation>
    <scope>NUCLEOTIDE SEQUENCE [LARGE SCALE GENOMIC DNA]</scope>
    <source>
        <strain evidence="12">JCM 18304</strain>
    </source>
</reference>
<evidence type="ECO:0000256" key="9">
    <source>
        <dbReference type="SAM" id="Phobius"/>
    </source>
</evidence>
<dbReference type="InterPro" id="IPR050482">
    <property type="entry name" value="Sensor_HK_TwoCompSys"/>
</dbReference>
<gene>
    <name evidence="11" type="ORF">GCM10023322_42760</name>
</gene>
<dbReference type="SMART" id="SM00387">
    <property type="entry name" value="HATPase_c"/>
    <property type="match status" value="1"/>
</dbReference>
<dbReference type="InterPro" id="IPR003594">
    <property type="entry name" value="HATPase_dom"/>
</dbReference>
<keyword evidence="9" id="KW-1133">Transmembrane helix</keyword>
<dbReference type="InterPro" id="IPR011712">
    <property type="entry name" value="Sig_transdc_His_kin_sub3_dim/P"/>
</dbReference>
<dbReference type="Proteomes" id="UP001501570">
    <property type="component" value="Unassembled WGS sequence"/>
</dbReference>
<dbReference type="EMBL" id="BAABJQ010000012">
    <property type="protein sequence ID" value="GAA5189598.1"/>
    <property type="molecule type" value="Genomic_DNA"/>
</dbReference>
<dbReference type="Pfam" id="PF02518">
    <property type="entry name" value="HATPase_c"/>
    <property type="match status" value="1"/>
</dbReference>
<organism evidence="11 12">
    <name type="scientific">Rugosimonospora acidiphila</name>
    <dbReference type="NCBI Taxonomy" id="556531"/>
    <lineage>
        <taxon>Bacteria</taxon>
        <taxon>Bacillati</taxon>
        <taxon>Actinomycetota</taxon>
        <taxon>Actinomycetes</taxon>
        <taxon>Micromonosporales</taxon>
        <taxon>Micromonosporaceae</taxon>
        <taxon>Rugosimonospora</taxon>
    </lineage>
</organism>
<keyword evidence="9" id="KW-0812">Transmembrane</keyword>
<dbReference type="PANTHER" id="PTHR24421">
    <property type="entry name" value="NITRATE/NITRITE SENSOR PROTEIN NARX-RELATED"/>
    <property type="match status" value="1"/>
</dbReference>
<comment type="caution">
    <text evidence="11">The sequence shown here is derived from an EMBL/GenBank/DDBJ whole genome shotgun (WGS) entry which is preliminary data.</text>
</comment>
<keyword evidence="5" id="KW-0547">Nucleotide-binding</keyword>
<evidence type="ECO:0000259" key="10">
    <source>
        <dbReference type="SMART" id="SM00387"/>
    </source>
</evidence>
<evidence type="ECO:0000313" key="12">
    <source>
        <dbReference type="Proteomes" id="UP001501570"/>
    </source>
</evidence>
<proteinExistence type="predicted"/>
<evidence type="ECO:0000256" key="1">
    <source>
        <dbReference type="ARBA" id="ARBA00000085"/>
    </source>
</evidence>
<feature type="transmembrane region" description="Helical" evidence="9">
    <location>
        <begin position="90"/>
        <end position="118"/>
    </location>
</feature>
<name>A0ABP9RZU6_9ACTN</name>
<evidence type="ECO:0000256" key="3">
    <source>
        <dbReference type="ARBA" id="ARBA00022553"/>
    </source>
</evidence>
<keyword evidence="4" id="KW-0808">Transferase</keyword>
<evidence type="ECO:0000256" key="4">
    <source>
        <dbReference type="ARBA" id="ARBA00022679"/>
    </source>
</evidence>
<keyword evidence="3" id="KW-0597">Phosphoprotein</keyword>
<comment type="catalytic activity">
    <reaction evidence="1">
        <text>ATP + protein L-histidine = ADP + protein N-phospho-L-histidine.</text>
        <dbReference type="EC" id="2.7.13.3"/>
    </reaction>
</comment>
<protein>
    <recommendedName>
        <fullName evidence="2">histidine kinase</fullName>
        <ecNumber evidence="2">2.7.13.3</ecNumber>
    </recommendedName>
</protein>
<dbReference type="SUPFAM" id="SSF55874">
    <property type="entry name" value="ATPase domain of HSP90 chaperone/DNA topoisomerase II/histidine kinase"/>
    <property type="match status" value="1"/>
</dbReference>
<dbReference type="EC" id="2.7.13.3" evidence="2"/>
<dbReference type="PANTHER" id="PTHR24421:SF10">
    <property type="entry name" value="NITRATE_NITRITE SENSOR PROTEIN NARQ"/>
    <property type="match status" value="1"/>
</dbReference>
<accession>A0ABP9RZU6</accession>
<sequence length="381" mass="40794">MPLRWARMVAGLLLGCLSVPVEVGYLVAAGLCVAALSGWPAARRTAVRGSRSGLRGLTGFEGWRMATFFGEPTPREYPDRRALGFLSLRLMTGLLGGAVLALLGYGARTVALAVWVWLHGGRPDGIAPRGWIVAYLVVACAVLAFLVLQGIHAVANLERRLGRWLAAPNEREAFRRRISELAATRADVVAAIDDERRRIERDLHDGVQQRLVALGMLLGRARRAQQPERIDALIRQAHDESQRALEELREVAWRVYPTTLDNGGLPAALETVAERSALPVRIDLDLPGALDRATATVIYFIVCESVTNAVKHSAARQVTVQATRAAGVIEVRVSDDGVGGADPAGGGLTGLARRVAALDGRLRVDSPAGGPTSVIAELPCG</sequence>
<keyword evidence="12" id="KW-1185">Reference proteome</keyword>
<evidence type="ECO:0000256" key="6">
    <source>
        <dbReference type="ARBA" id="ARBA00022777"/>
    </source>
</evidence>
<feature type="domain" description="Histidine kinase/HSP90-like ATPase" evidence="10">
    <location>
        <begin position="293"/>
        <end position="381"/>
    </location>
</feature>
<dbReference type="GO" id="GO:0016301">
    <property type="term" value="F:kinase activity"/>
    <property type="evidence" value="ECO:0007669"/>
    <property type="project" value="UniProtKB-KW"/>
</dbReference>
<dbReference type="Gene3D" id="1.20.5.1930">
    <property type="match status" value="1"/>
</dbReference>
<keyword evidence="7" id="KW-0067">ATP-binding</keyword>
<keyword evidence="9" id="KW-0472">Membrane</keyword>
<evidence type="ECO:0000256" key="8">
    <source>
        <dbReference type="ARBA" id="ARBA00023012"/>
    </source>
</evidence>
<dbReference type="CDD" id="cd16917">
    <property type="entry name" value="HATPase_UhpB-NarQ-NarX-like"/>
    <property type="match status" value="1"/>
</dbReference>
<evidence type="ECO:0000256" key="5">
    <source>
        <dbReference type="ARBA" id="ARBA00022741"/>
    </source>
</evidence>
<dbReference type="Pfam" id="PF07730">
    <property type="entry name" value="HisKA_3"/>
    <property type="match status" value="1"/>
</dbReference>
<keyword evidence="8" id="KW-0902">Two-component regulatory system</keyword>
<feature type="transmembrane region" description="Helical" evidence="9">
    <location>
        <begin position="130"/>
        <end position="155"/>
    </location>
</feature>
<dbReference type="Gene3D" id="3.30.565.10">
    <property type="entry name" value="Histidine kinase-like ATPase, C-terminal domain"/>
    <property type="match status" value="1"/>
</dbReference>
<evidence type="ECO:0000313" key="11">
    <source>
        <dbReference type="EMBL" id="GAA5189598.1"/>
    </source>
</evidence>
<keyword evidence="6 11" id="KW-0418">Kinase</keyword>
<dbReference type="InterPro" id="IPR036890">
    <property type="entry name" value="HATPase_C_sf"/>
</dbReference>
<evidence type="ECO:0000256" key="7">
    <source>
        <dbReference type="ARBA" id="ARBA00022840"/>
    </source>
</evidence>
<evidence type="ECO:0000256" key="2">
    <source>
        <dbReference type="ARBA" id="ARBA00012438"/>
    </source>
</evidence>